<evidence type="ECO:0000313" key="3">
    <source>
        <dbReference type="Proteomes" id="UP000015102"/>
    </source>
</evidence>
<reference evidence="3" key="1">
    <citation type="submission" date="2013-02" db="EMBL/GenBank/DDBJ databases">
        <authorList>
            <person name="Hughes D."/>
        </authorList>
    </citation>
    <scope>NUCLEOTIDE SEQUENCE</scope>
    <source>
        <strain>Durham</strain>
        <strain evidence="3">NC isolate 2 -- Noor lab</strain>
    </source>
</reference>
<dbReference type="HOGENOM" id="CLU_783665_0_0_1"/>
<reference evidence="2" key="2">
    <citation type="submission" date="2015-06" db="UniProtKB">
        <authorList>
            <consortium name="EnsemblMetazoa"/>
        </authorList>
    </citation>
    <scope>IDENTIFICATION</scope>
</reference>
<dbReference type="PANTHER" id="PTHR21844:SF2">
    <property type="entry name" value="PROLINE-RICH AKT1 SUBSTRATE 1"/>
    <property type="match status" value="1"/>
</dbReference>
<dbReference type="STRING" id="36166.T1GN30"/>
<evidence type="ECO:0000313" key="2">
    <source>
        <dbReference type="EnsemblMetazoa" id="MESCA004969-PA"/>
    </source>
</evidence>
<dbReference type="InterPro" id="IPR026682">
    <property type="entry name" value="AKT1S1"/>
</dbReference>
<dbReference type="GO" id="GO:0005737">
    <property type="term" value="C:cytoplasm"/>
    <property type="evidence" value="ECO:0007669"/>
    <property type="project" value="TreeGrafter"/>
</dbReference>
<feature type="compositionally biased region" description="Polar residues" evidence="1">
    <location>
        <begin position="118"/>
        <end position="163"/>
    </location>
</feature>
<evidence type="ECO:0000256" key="1">
    <source>
        <dbReference type="SAM" id="MobiDB-lite"/>
    </source>
</evidence>
<feature type="region of interest" description="Disordered" evidence="1">
    <location>
        <begin position="293"/>
        <end position="313"/>
    </location>
</feature>
<dbReference type="GO" id="GO:0048011">
    <property type="term" value="P:neurotrophin TRK receptor signaling pathway"/>
    <property type="evidence" value="ECO:0007669"/>
    <property type="project" value="InterPro"/>
</dbReference>
<dbReference type="OMA" id="CAKRLTA"/>
<dbReference type="PANTHER" id="PTHR21844">
    <property type="entry name" value="AKT1 SUBSTRATE 1 PROTEIN"/>
    <property type="match status" value="1"/>
</dbReference>
<accession>T1GN30</accession>
<feature type="compositionally biased region" description="Polar residues" evidence="1">
    <location>
        <begin position="234"/>
        <end position="245"/>
    </location>
</feature>
<protein>
    <submittedName>
        <fullName evidence="2">Uncharacterized protein</fullName>
    </submittedName>
</protein>
<feature type="compositionally biased region" description="Polar residues" evidence="1">
    <location>
        <begin position="293"/>
        <end position="303"/>
    </location>
</feature>
<feature type="compositionally biased region" description="Acidic residues" evidence="1">
    <location>
        <begin position="246"/>
        <end position="258"/>
    </location>
</feature>
<dbReference type="EMBL" id="CAQQ02135923">
    <property type="status" value="NOT_ANNOTATED_CDS"/>
    <property type="molecule type" value="Genomic_DNA"/>
</dbReference>
<dbReference type="Proteomes" id="UP000015102">
    <property type="component" value="Unassembled WGS sequence"/>
</dbReference>
<name>T1GN30_MEGSC</name>
<dbReference type="GO" id="GO:0032007">
    <property type="term" value="P:negative regulation of TOR signaling"/>
    <property type="evidence" value="ECO:0007669"/>
    <property type="project" value="InterPro"/>
</dbReference>
<dbReference type="AlphaFoldDB" id="T1GN30"/>
<feature type="region of interest" description="Disordered" evidence="1">
    <location>
        <begin position="109"/>
        <end position="163"/>
    </location>
</feature>
<dbReference type="EMBL" id="CAQQ02135922">
    <property type="status" value="NOT_ANNOTATED_CDS"/>
    <property type="molecule type" value="Genomic_DNA"/>
</dbReference>
<organism evidence="2 3">
    <name type="scientific">Megaselia scalaris</name>
    <name type="common">Humpbacked fly</name>
    <name type="synonym">Phora scalaris</name>
    <dbReference type="NCBI Taxonomy" id="36166"/>
    <lineage>
        <taxon>Eukaryota</taxon>
        <taxon>Metazoa</taxon>
        <taxon>Ecdysozoa</taxon>
        <taxon>Arthropoda</taxon>
        <taxon>Hexapoda</taxon>
        <taxon>Insecta</taxon>
        <taxon>Pterygota</taxon>
        <taxon>Neoptera</taxon>
        <taxon>Endopterygota</taxon>
        <taxon>Diptera</taxon>
        <taxon>Brachycera</taxon>
        <taxon>Muscomorpha</taxon>
        <taxon>Platypezoidea</taxon>
        <taxon>Phoridae</taxon>
        <taxon>Megaseliini</taxon>
        <taxon>Megaselia</taxon>
    </lineage>
</organism>
<feature type="region of interest" description="Disordered" evidence="1">
    <location>
        <begin position="234"/>
        <end position="266"/>
    </location>
</feature>
<dbReference type="EnsemblMetazoa" id="MESCA004969-RA">
    <property type="protein sequence ID" value="MESCA004969-PA"/>
    <property type="gene ID" value="MESCA004969"/>
</dbReference>
<sequence length="354" mass="39563">MGSRADQSYSSTFGIKMINHQPQNNYPNSQPQNDEYHLRLKSLNKTLIQRIQKEVDETNQRIQRYSEQQFALLKNFREKSESEYQNLVSLVKNVPENLFEMQFYNDPDLNVDQGVEHPTTNATDASDSSAINNTSDTQPQPTQITSFDTPPATPESTPMSVGNSPVFRQQQQQQSIANNVFNGMRGLLSAVNNGAVHTNNTSIIRNTNINNNNNNNNLDDCVFELEGLETYPTSVSGNCNNGNNMSDDEDDNETEDAQDALGELDSNPSYGRRYTIASSLNVAKSVPIGIAQSVENDQQNQMSRSRRNNIDSDDEVLGDNIDIAASMKALARSLHGNQVFGELPPRPRLYSYKI</sequence>
<proteinExistence type="predicted"/>
<keyword evidence="3" id="KW-1185">Reference proteome</keyword>